<protein>
    <submittedName>
        <fullName evidence="2">Uncharacterized protein</fullName>
    </submittedName>
</protein>
<accession>D7FHI4</accession>
<dbReference type="PANTHER" id="PTHR14614:SF109">
    <property type="entry name" value="RIBOSOMAL LYSINE N-METHYLTRANSFERASE 5"/>
    <property type="match status" value="1"/>
</dbReference>
<organism evidence="2 3">
    <name type="scientific">Ectocarpus siliculosus</name>
    <name type="common">Brown alga</name>
    <name type="synonym">Conferva siliculosa</name>
    <dbReference type="NCBI Taxonomy" id="2880"/>
    <lineage>
        <taxon>Eukaryota</taxon>
        <taxon>Sar</taxon>
        <taxon>Stramenopiles</taxon>
        <taxon>Ochrophyta</taxon>
        <taxon>PX clade</taxon>
        <taxon>Phaeophyceae</taxon>
        <taxon>Ectocarpales</taxon>
        <taxon>Ectocarpaceae</taxon>
        <taxon>Ectocarpus</taxon>
    </lineage>
</organism>
<gene>
    <name evidence="2" type="ORF">Esi_0108_0072</name>
</gene>
<evidence type="ECO:0000313" key="3">
    <source>
        <dbReference type="Proteomes" id="UP000002630"/>
    </source>
</evidence>
<reference evidence="2 3" key="1">
    <citation type="journal article" date="2010" name="Nature">
        <title>The Ectocarpus genome and the independent evolution of multicellularity in brown algae.</title>
        <authorList>
            <person name="Cock J.M."/>
            <person name="Sterck L."/>
            <person name="Rouze P."/>
            <person name="Scornet D."/>
            <person name="Allen A.E."/>
            <person name="Amoutzias G."/>
            <person name="Anthouard V."/>
            <person name="Artiguenave F."/>
            <person name="Aury J.M."/>
            <person name="Badger J.H."/>
            <person name="Beszteri B."/>
            <person name="Billiau K."/>
            <person name="Bonnet E."/>
            <person name="Bothwell J.H."/>
            <person name="Bowler C."/>
            <person name="Boyen C."/>
            <person name="Brownlee C."/>
            <person name="Carrano C.J."/>
            <person name="Charrier B."/>
            <person name="Cho G.Y."/>
            <person name="Coelho S.M."/>
            <person name="Collen J."/>
            <person name="Corre E."/>
            <person name="Da Silva C."/>
            <person name="Delage L."/>
            <person name="Delaroque N."/>
            <person name="Dittami S.M."/>
            <person name="Doulbeau S."/>
            <person name="Elias M."/>
            <person name="Farnham G."/>
            <person name="Gachon C.M."/>
            <person name="Gschloessl B."/>
            <person name="Heesch S."/>
            <person name="Jabbari K."/>
            <person name="Jubin C."/>
            <person name="Kawai H."/>
            <person name="Kimura K."/>
            <person name="Kloareg B."/>
            <person name="Kupper F.C."/>
            <person name="Lang D."/>
            <person name="Le Bail A."/>
            <person name="Leblanc C."/>
            <person name="Lerouge P."/>
            <person name="Lohr M."/>
            <person name="Lopez P.J."/>
            <person name="Martens C."/>
            <person name="Maumus F."/>
            <person name="Michel G."/>
            <person name="Miranda-Saavedra D."/>
            <person name="Morales J."/>
            <person name="Moreau H."/>
            <person name="Motomura T."/>
            <person name="Nagasato C."/>
            <person name="Napoli C.A."/>
            <person name="Nelson D.R."/>
            <person name="Nyvall-Collen P."/>
            <person name="Peters A.F."/>
            <person name="Pommier C."/>
            <person name="Potin P."/>
            <person name="Poulain J."/>
            <person name="Quesneville H."/>
            <person name="Read B."/>
            <person name="Rensing S.A."/>
            <person name="Ritter A."/>
            <person name="Rousvoal S."/>
            <person name="Samanta M."/>
            <person name="Samson G."/>
            <person name="Schroeder D.C."/>
            <person name="Segurens B."/>
            <person name="Strittmatter M."/>
            <person name="Tonon T."/>
            <person name="Tregear J.W."/>
            <person name="Valentin K."/>
            <person name="von Dassow P."/>
            <person name="Yamagishi T."/>
            <person name="Van de Peer Y."/>
            <person name="Wincker P."/>
        </authorList>
    </citation>
    <scope>NUCLEOTIDE SEQUENCE [LARGE SCALE GENOMIC DNA]</scope>
    <source>
        <strain evidence="3">Ec32 / CCAP1310/4</strain>
    </source>
</reference>
<feature type="region of interest" description="Disordered" evidence="1">
    <location>
        <begin position="128"/>
        <end position="188"/>
    </location>
</feature>
<keyword evidence="3" id="KW-1185">Reference proteome</keyword>
<dbReference type="Proteomes" id="UP000002630">
    <property type="component" value="Unassembled WGS sequence"/>
</dbReference>
<feature type="region of interest" description="Disordered" evidence="1">
    <location>
        <begin position="261"/>
        <end position="281"/>
    </location>
</feature>
<sequence length="397" mass="42383">MALVLHSYASPFTDQLQLKERFFTIDGKLLKIQQAWKGDGKGGTDIGFGASVYPAAYVLAEYLERHPYLVRGKRVIELGGCCAIPARAALFAALQYHCMTFKGAAEVCLTDGDEESLKLTQRNVTDNLQPDFSRRSPSTASCCDQQQAQDATAAEEERTGCNADSKGGSTNSVESSADRRPPQATAATISATAATISVQKLRWGCADDMHAAGVPLGGDGDSGSSRAWDVVLGSDIAALPYASAYGDLLQTIVSLVNNTKGSGQVSHTAPSPPRTISDHVTGEDQNTEISNTAASDSCEALDGSGCESGRGEPAIIKTSPMKGLMADAGRSRSERAGRRRVVVLLAHKRRHVSEEAFFEDLREELGGERSVRGTSEDDIHPDFRGTGIRLHMFVVDV</sequence>
<dbReference type="EMBL" id="FN649760">
    <property type="protein sequence ID" value="CBJ28546.1"/>
    <property type="molecule type" value="Genomic_DNA"/>
</dbReference>
<dbReference type="InterPro" id="IPR019410">
    <property type="entry name" value="Methyltransf_16"/>
</dbReference>
<feature type="region of interest" description="Disordered" evidence="1">
    <location>
        <begin position="296"/>
        <end position="315"/>
    </location>
</feature>
<dbReference type="InParanoid" id="D7FHI4"/>
<dbReference type="STRING" id="2880.D7FHI4"/>
<evidence type="ECO:0000313" key="2">
    <source>
        <dbReference type="EMBL" id="CBJ28546.1"/>
    </source>
</evidence>
<proteinExistence type="predicted"/>
<dbReference type="PANTHER" id="PTHR14614">
    <property type="entry name" value="HEPATOCELLULAR CARCINOMA-ASSOCIATED ANTIGEN"/>
    <property type="match status" value="1"/>
</dbReference>
<feature type="compositionally biased region" description="Low complexity" evidence="1">
    <location>
        <begin position="138"/>
        <end position="152"/>
    </location>
</feature>
<evidence type="ECO:0000256" key="1">
    <source>
        <dbReference type="SAM" id="MobiDB-lite"/>
    </source>
</evidence>
<name>D7FHI4_ECTSI</name>
<dbReference type="Gene3D" id="3.40.50.150">
    <property type="entry name" value="Vaccinia Virus protein VP39"/>
    <property type="match status" value="1"/>
</dbReference>
<dbReference type="OrthoDB" id="413520at2759"/>
<dbReference type="AlphaFoldDB" id="D7FHI4"/>
<dbReference type="InterPro" id="IPR029063">
    <property type="entry name" value="SAM-dependent_MTases_sf"/>
</dbReference>